<evidence type="ECO:0000256" key="1">
    <source>
        <dbReference type="SAM" id="MobiDB-lite"/>
    </source>
</evidence>
<evidence type="ECO:0000313" key="3">
    <source>
        <dbReference type="Proteomes" id="UP000247233"/>
    </source>
</evidence>
<proteinExistence type="predicted"/>
<dbReference type="VEuPathDB" id="FungiDB:BO70DRAFT_361559"/>
<dbReference type="RefSeq" id="XP_025399882.1">
    <property type="nucleotide sequence ID" value="XM_025543073.1"/>
</dbReference>
<feature type="region of interest" description="Disordered" evidence="1">
    <location>
        <begin position="33"/>
        <end position="84"/>
    </location>
</feature>
<dbReference type="Proteomes" id="UP000247233">
    <property type="component" value="Unassembled WGS sequence"/>
</dbReference>
<dbReference type="EMBL" id="MSFL01000010">
    <property type="protein sequence ID" value="PWY83439.1"/>
    <property type="molecule type" value="Genomic_DNA"/>
</dbReference>
<reference evidence="2 3" key="1">
    <citation type="submission" date="2016-12" db="EMBL/GenBank/DDBJ databases">
        <title>The genomes of Aspergillus section Nigri reveals drivers in fungal speciation.</title>
        <authorList>
            <consortium name="DOE Joint Genome Institute"/>
            <person name="Vesth T.C."/>
            <person name="Nybo J."/>
            <person name="Theobald S."/>
            <person name="Brandl J."/>
            <person name="Frisvad J.C."/>
            <person name="Nielsen K.F."/>
            <person name="Lyhne E.K."/>
            <person name="Kogle M.E."/>
            <person name="Kuo A."/>
            <person name="Riley R."/>
            <person name="Clum A."/>
            <person name="Nolan M."/>
            <person name="Lipzen A."/>
            <person name="Salamov A."/>
            <person name="Henrissat B."/>
            <person name="Wiebenga A."/>
            <person name="De Vries R.P."/>
            <person name="Grigoriev I.V."/>
            <person name="Mortensen U.H."/>
            <person name="Andersen M.R."/>
            <person name="Baker S.E."/>
        </authorList>
    </citation>
    <scope>NUCLEOTIDE SEQUENCE [LARGE SCALE GENOMIC DNA]</scope>
    <source>
        <strain evidence="2 3">CBS 117.55</strain>
    </source>
</reference>
<keyword evidence="3" id="KW-1185">Reference proteome</keyword>
<protein>
    <submittedName>
        <fullName evidence="2">Uncharacterized protein</fullName>
    </submittedName>
</protein>
<organism evidence="2 3">
    <name type="scientific">Aspergillus heteromorphus CBS 117.55</name>
    <dbReference type="NCBI Taxonomy" id="1448321"/>
    <lineage>
        <taxon>Eukaryota</taxon>
        <taxon>Fungi</taxon>
        <taxon>Dikarya</taxon>
        <taxon>Ascomycota</taxon>
        <taxon>Pezizomycotina</taxon>
        <taxon>Eurotiomycetes</taxon>
        <taxon>Eurotiomycetidae</taxon>
        <taxon>Eurotiales</taxon>
        <taxon>Aspergillaceae</taxon>
        <taxon>Aspergillus</taxon>
        <taxon>Aspergillus subgen. Circumdati</taxon>
    </lineage>
</organism>
<evidence type="ECO:0000313" key="2">
    <source>
        <dbReference type="EMBL" id="PWY83439.1"/>
    </source>
</evidence>
<dbReference type="AlphaFoldDB" id="A0A317WB66"/>
<accession>A0A317WB66</accession>
<gene>
    <name evidence="2" type="ORF">BO70DRAFT_361559</name>
</gene>
<feature type="compositionally biased region" description="Polar residues" evidence="1">
    <location>
        <begin position="33"/>
        <end position="49"/>
    </location>
</feature>
<dbReference type="GeneID" id="37065310"/>
<name>A0A317WB66_9EURO</name>
<comment type="caution">
    <text evidence="2">The sequence shown here is derived from an EMBL/GenBank/DDBJ whole genome shotgun (WGS) entry which is preliminary data.</text>
</comment>
<sequence length="84" mass="9322">MPQIVFSLPLPLVHRARCCGNSLVPIQSASRTGSCRESCQDQPPSQSRSWHPRGLMIGRSRVSSADGVSRQSSRPLRVPARHFR</sequence>